<evidence type="ECO:0000313" key="3">
    <source>
        <dbReference type="EMBL" id="MBC5629482.1"/>
    </source>
</evidence>
<sequence length="562" mass="63155">MSVENYIKSNIKNAGDKVYVVPEIPEKKLNNAISAIAPSINPEYVLAIIDSTLFGSAKEGLIFTGEGMYKKYSFEEREEYRFENIKKAEYEVTKKIKDNGKVEEKEHIYLQMDDDNKIELSSSYLMNVKYKELVKVINGIINEAGEDKQYIATSQMLPLASMDNDIKDAYVKIICNFAYSDDNEIDSKEYAEIISLIVRIDYNSENRLKIRSYMCDKSECENTDDLIQYINNNVPEGSLEVIRKSLIKDIIYIYKINNDINNWKENRFIVDLQEKFNIEDEHVRLILEAIKNDEEILSMRKNDSEIKKSMKDLAAKAGAVGVPLAAIYFSGSVVGMSAAGITSGLATLGMGGLLGFSGMVTGVGVVVLLGVGAYKGIKKVTGIGELENNKQREMMLQAIIKNSQKSLDYLIDDVNEISRLLMDEMRNGLESSKKIEKLSALLSMMSKGAKATSEKINYAESESVISHLPKKLDMLRLEELTSEPTKQKFREYILACYEEQEVNREDGDESSIEFILNDKLSLNQFEQLYAVFEAIGYTNVTDAAFASAKGAAKNLVKSVLGK</sequence>
<proteinExistence type="predicted"/>
<dbReference type="EMBL" id="JACOOO010000024">
    <property type="protein sequence ID" value="MBC5629482.1"/>
    <property type="molecule type" value="Genomic_DNA"/>
</dbReference>
<organism evidence="3 4">
    <name type="scientific">Clostridium hominis</name>
    <dbReference type="NCBI Taxonomy" id="2763036"/>
    <lineage>
        <taxon>Bacteria</taxon>
        <taxon>Bacillati</taxon>
        <taxon>Bacillota</taxon>
        <taxon>Clostridia</taxon>
        <taxon>Eubacteriales</taxon>
        <taxon>Clostridiaceae</taxon>
        <taxon>Clostridium</taxon>
    </lineage>
</organism>
<name>A0ABR7DDQ8_9CLOT</name>
<evidence type="ECO:0000259" key="2">
    <source>
        <dbReference type="PROSITE" id="PS51138"/>
    </source>
</evidence>
<reference evidence="3 4" key="1">
    <citation type="submission" date="2020-08" db="EMBL/GenBank/DDBJ databases">
        <title>Genome public.</title>
        <authorList>
            <person name="Liu C."/>
            <person name="Sun Q."/>
        </authorList>
    </citation>
    <scope>NUCLEOTIDE SEQUENCE [LARGE SCALE GENOMIC DNA]</scope>
    <source>
        <strain evidence="3 4">NSJ-6</strain>
    </source>
</reference>
<feature type="transmembrane region" description="Helical" evidence="1">
    <location>
        <begin position="317"/>
        <end position="341"/>
    </location>
</feature>
<dbReference type="Proteomes" id="UP000596929">
    <property type="component" value="Unassembled WGS sequence"/>
</dbReference>
<evidence type="ECO:0000256" key="1">
    <source>
        <dbReference type="SAM" id="Phobius"/>
    </source>
</evidence>
<dbReference type="PROSITE" id="PS51138">
    <property type="entry name" value="ENT"/>
    <property type="match status" value="1"/>
</dbReference>
<accession>A0ABR7DDQ8</accession>
<protein>
    <recommendedName>
        <fullName evidence="2">ENT domain-containing protein</fullName>
    </recommendedName>
</protein>
<dbReference type="RefSeq" id="WP_186860180.1">
    <property type="nucleotide sequence ID" value="NZ_JACOOO010000024.1"/>
</dbReference>
<feature type="transmembrane region" description="Helical" evidence="1">
    <location>
        <begin position="353"/>
        <end position="374"/>
    </location>
</feature>
<keyword evidence="1" id="KW-1133">Transmembrane helix</keyword>
<feature type="domain" description="ENT" evidence="2">
    <location>
        <begin position="235"/>
        <end position="324"/>
    </location>
</feature>
<gene>
    <name evidence="3" type="ORF">H8S20_11345</name>
</gene>
<keyword evidence="1" id="KW-0812">Transmembrane</keyword>
<evidence type="ECO:0000313" key="4">
    <source>
        <dbReference type="Proteomes" id="UP000596929"/>
    </source>
</evidence>
<comment type="caution">
    <text evidence="3">The sequence shown here is derived from an EMBL/GenBank/DDBJ whole genome shotgun (WGS) entry which is preliminary data.</text>
</comment>
<keyword evidence="1" id="KW-0472">Membrane</keyword>
<keyword evidence="4" id="KW-1185">Reference proteome</keyword>
<dbReference type="InterPro" id="IPR005491">
    <property type="entry name" value="ENT_dom"/>
</dbReference>